<gene>
    <name evidence="5" type="ORF">HMPREF3293_02574</name>
</gene>
<dbReference type="SMART" id="SM00382">
    <property type="entry name" value="AAA"/>
    <property type="match status" value="1"/>
</dbReference>
<dbReference type="InterPro" id="IPR027417">
    <property type="entry name" value="P-loop_NTPase"/>
</dbReference>
<dbReference type="PATRIC" id="fig|626937.4.peg.2531"/>
<dbReference type="AlphaFoldDB" id="A0A136Q1F3"/>
<dbReference type="Proteomes" id="UP000070366">
    <property type="component" value="Unassembled WGS sequence"/>
</dbReference>
<evidence type="ECO:0000313" key="5">
    <source>
        <dbReference type="EMBL" id="KXK64495.1"/>
    </source>
</evidence>
<evidence type="ECO:0000313" key="6">
    <source>
        <dbReference type="Proteomes" id="UP000070366"/>
    </source>
</evidence>
<dbReference type="RefSeq" id="WP_066522209.1">
    <property type="nucleotide sequence ID" value="NZ_CABMOF010000007.1"/>
</dbReference>
<dbReference type="OrthoDB" id="9808272at2"/>
<dbReference type="PROSITE" id="PS00662">
    <property type="entry name" value="T2SP_E"/>
    <property type="match status" value="1"/>
</dbReference>
<dbReference type="PANTHER" id="PTHR30258:SF29">
    <property type="entry name" value="MSHA PILUS ASSEMBLY ATPASE MSHE"/>
    <property type="match status" value="1"/>
</dbReference>
<sequence length="568" mass="62715">MKNIRIGELLVDSGIINEQQLKSALDIQKQSGGKRLGDILIDLGIISEEHLMEALQKRLNVPRIHLQHINIPNEVIREVPERLAREYSVLPVKLQGNVLEIATSDPLNYDAINQLGLVKGRRIETSLAPKHEIESAIERFYALHQVDEIAEDISREREVSESLEQLAGEDFSEIEGRVGSAPIVRFVSMLVEQAYLKRASDIHIEPCESVTRVRFRIDGDLVDITELSPSAHASLVTRIKIMADMDIAERRLPLDGRFNAQVEDSEISVRVSSMPTVFGEKIVMRLLTDSKSGIYKIQQLGMTPENIELFYRLIGAPNGIVLVTGPTGSGKSTTLYSILAEIATPLVNVVSVEDPVEKVISGVSQTQVNPKAGLTFASGLRAFLRQDPDIIMIGEIRDAETADIASRAAITGHLVLSSLHTNDAASTFMRLVDMGLEPYVVASSVVGVVAQRLVKLICPKCRAVYTPTGADISYLHSLGMEDIPTLYYGAGCDACNNTGHYGRTAVHEIVKTDNAIRDMVVGHKKTQDILGYLKNKNQKFLMDNALDLLREGKTDIFELYRIATAEEE</sequence>
<dbReference type="STRING" id="626937.HMPREF3293_02574"/>
<dbReference type="InterPro" id="IPR003593">
    <property type="entry name" value="AAA+_ATPase"/>
</dbReference>
<dbReference type="Gene3D" id="3.30.300.160">
    <property type="entry name" value="Type II secretion system, protein E, N-terminal domain"/>
    <property type="match status" value="1"/>
</dbReference>
<accession>A0A136Q1F3</accession>
<reference evidence="5 6" key="1">
    <citation type="submission" date="2016-02" db="EMBL/GenBank/DDBJ databases">
        <authorList>
            <person name="Wen L."/>
            <person name="He K."/>
            <person name="Yang H."/>
        </authorList>
    </citation>
    <scope>NUCLEOTIDE SEQUENCE [LARGE SCALE GENOMIC DNA]</scope>
    <source>
        <strain evidence="5 6">DSM 22607</strain>
    </source>
</reference>
<dbReference type="InterPro" id="IPR037257">
    <property type="entry name" value="T2SS_E_N_sf"/>
</dbReference>
<dbReference type="CDD" id="cd01129">
    <property type="entry name" value="PulE-GspE-like"/>
    <property type="match status" value="1"/>
</dbReference>
<dbReference type="EMBL" id="LSZW01000064">
    <property type="protein sequence ID" value="KXK64495.1"/>
    <property type="molecule type" value="Genomic_DNA"/>
</dbReference>
<dbReference type="GO" id="GO:0016887">
    <property type="term" value="F:ATP hydrolysis activity"/>
    <property type="evidence" value="ECO:0007669"/>
    <property type="project" value="TreeGrafter"/>
</dbReference>
<evidence type="ECO:0000256" key="1">
    <source>
        <dbReference type="ARBA" id="ARBA00006611"/>
    </source>
</evidence>
<keyword evidence="6" id="KW-1185">Reference proteome</keyword>
<dbReference type="FunFam" id="3.30.300.160:FF:000002">
    <property type="entry name" value="Type II secretion system protein E"/>
    <property type="match status" value="1"/>
</dbReference>
<comment type="caution">
    <text evidence="5">The sequence shown here is derived from an EMBL/GenBank/DDBJ whole genome shotgun (WGS) entry which is preliminary data.</text>
</comment>
<protein>
    <submittedName>
        <fullName evidence="5">Type II/IV secretion system protein</fullName>
    </submittedName>
</protein>
<evidence type="ECO:0000256" key="2">
    <source>
        <dbReference type="ARBA" id="ARBA00022741"/>
    </source>
</evidence>
<dbReference type="Pfam" id="PF00437">
    <property type="entry name" value="T2SSE"/>
    <property type="match status" value="1"/>
</dbReference>
<dbReference type="GO" id="GO:0005886">
    <property type="term" value="C:plasma membrane"/>
    <property type="evidence" value="ECO:0007669"/>
    <property type="project" value="TreeGrafter"/>
</dbReference>
<evidence type="ECO:0000256" key="3">
    <source>
        <dbReference type="ARBA" id="ARBA00022840"/>
    </source>
</evidence>
<feature type="domain" description="Bacterial type II secretion system protein E" evidence="4">
    <location>
        <begin position="384"/>
        <end position="398"/>
    </location>
</feature>
<organism evidence="5 6">
    <name type="scientific">Christensenella minuta</name>
    <dbReference type="NCBI Taxonomy" id="626937"/>
    <lineage>
        <taxon>Bacteria</taxon>
        <taxon>Bacillati</taxon>
        <taxon>Bacillota</taxon>
        <taxon>Clostridia</taxon>
        <taxon>Christensenellales</taxon>
        <taxon>Christensenellaceae</taxon>
        <taxon>Christensenella</taxon>
    </lineage>
</organism>
<dbReference type="PANTHER" id="PTHR30258">
    <property type="entry name" value="TYPE II SECRETION SYSTEM PROTEIN GSPE-RELATED"/>
    <property type="match status" value="1"/>
</dbReference>
<dbReference type="Gene3D" id="3.40.50.300">
    <property type="entry name" value="P-loop containing nucleotide triphosphate hydrolases"/>
    <property type="match status" value="1"/>
</dbReference>
<dbReference type="Gene3D" id="1.10.40.70">
    <property type="match status" value="1"/>
</dbReference>
<dbReference type="Pfam" id="PF05157">
    <property type="entry name" value="MshEN"/>
    <property type="match status" value="1"/>
</dbReference>
<dbReference type="Gene3D" id="3.30.450.90">
    <property type="match status" value="1"/>
</dbReference>
<dbReference type="SUPFAM" id="SSF52540">
    <property type="entry name" value="P-loop containing nucleoside triphosphate hydrolases"/>
    <property type="match status" value="1"/>
</dbReference>
<keyword evidence="3" id="KW-0067">ATP-binding</keyword>
<keyword evidence="2" id="KW-0547">Nucleotide-binding</keyword>
<dbReference type="InterPro" id="IPR007831">
    <property type="entry name" value="T2SS_GspE_N"/>
</dbReference>
<dbReference type="GO" id="GO:0005524">
    <property type="term" value="F:ATP binding"/>
    <property type="evidence" value="ECO:0007669"/>
    <property type="project" value="UniProtKB-KW"/>
</dbReference>
<dbReference type="SUPFAM" id="SSF160246">
    <property type="entry name" value="EspE N-terminal domain-like"/>
    <property type="match status" value="1"/>
</dbReference>
<dbReference type="KEGG" id="cmiu:B1H56_00585"/>
<proteinExistence type="inferred from homology"/>
<comment type="similarity">
    <text evidence="1">Belongs to the GSP E family.</text>
</comment>
<name>A0A136Q1F3_9FIRM</name>
<dbReference type="InterPro" id="IPR001482">
    <property type="entry name" value="T2SS/T4SS_dom"/>
</dbReference>
<evidence type="ECO:0000259" key="4">
    <source>
        <dbReference type="PROSITE" id="PS00662"/>
    </source>
</evidence>